<evidence type="ECO:0000256" key="1">
    <source>
        <dbReference type="SAM" id="MobiDB-lite"/>
    </source>
</evidence>
<comment type="caution">
    <text evidence="2">The sequence shown here is derived from an EMBL/GenBank/DDBJ whole genome shotgun (WGS) entry which is preliminary data.</text>
</comment>
<accession>A0A4Q7KFW8</accession>
<organism evidence="2 3">
    <name type="scientific">Herbihabitans rhizosphaerae</name>
    <dbReference type="NCBI Taxonomy" id="1872711"/>
    <lineage>
        <taxon>Bacteria</taxon>
        <taxon>Bacillati</taxon>
        <taxon>Actinomycetota</taxon>
        <taxon>Actinomycetes</taxon>
        <taxon>Pseudonocardiales</taxon>
        <taxon>Pseudonocardiaceae</taxon>
        <taxon>Herbihabitans</taxon>
    </lineage>
</organism>
<evidence type="ECO:0000313" key="2">
    <source>
        <dbReference type="EMBL" id="RZS32446.1"/>
    </source>
</evidence>
<gene>
    <name evidence="2" type="ORF">EV193_11280</name>
</gene>
<feature type="compositionally biased region" description="Basic and acidic residues" evidence="1">
    <location>
        <begin position="8"/>
        <end position="19"/>
    </location>
</feature>
<protein>
    <submittedName>
        <fullName evidence="2">Uncharacterized protein</fullName>
    </submittedName>
</protein>
<dbReference type="EMBL" id="SGWQ01000012">
    <property type="protein sequence ID" value="RZS32446.1"/>
    <property type="molecule type" value="Genomic_DNA"/>
</dbReference>
<dbReference type="AlphaFoldDB" id="A0A4Q7KFW8"/>
<reference evidence="2 3" key="1">
    <citation type="submission" date="2019-02" db="EMBL/GenBank/DDBJ databases">
        <title>Genomic Encyclopedia of Type Strains, Phase IV (KMG-IV): sequencing the most valuable type-strain genomes for metagenomic binning, comparative biology and taxonomic classification.</title>
        <authorList>
            <person name="Goeker M."/>
        </authorList>
    </citation>
    <scope>NUCLEOTIDE SEQUENCE [LARGE SCALE GENOMIC DNA]</scope>
    <source>
        <strain evidence="2 3">DSM 101727</strain>
    </source>
</reference>
<proteinExistence type="predicted"/>
<dbReference type="RefSeq" id="WP_130347892.1">
    <property type="nucleotide sequence ID" value="NZ_SGWQ01000012.1"/>
</dbReference>
<feature type="region of interest" description="Disordered" evidence="1">
    <location>
        <begin position="1"/>
        <end position="50"/>
    </location>
</feature>
<feature type="region of interest" description="Disordered" evidence="1">
    <location>
        <begin position="134"/>
        <end position="155"/>
    </location>
</feature>
<name>A0A4Q7KFW8_9PSEU</name>
<evidence type="ECO:0000313" key="3">
    <source>
        <dbReference type="Proteomes" id="UP000294257"/>
    </source>
</evidence>
<dbReference type="Proteomes" id="UP000294257">
    <property type="component" value="Unassembled WGS sequence"/>
</dbReference>
<sequence length="155" mass="17194">MPGSPEWNAKRAEAERRITEATAARRRQLAEAAACGEPPPPYPAPGKGKHVSADLNHLDAMVKMGDRILERYEWQEKTLRVAIQHAVPPAPDYSGSKVQAQAQRAYAEAELARVRVEMARARQVQDELRAALTQMRQTEEANQRKFRGKGGPGDA</sequence>
<keyword evidence="3" id="KW-1185">Reference proteome</keyword>